<feature type="domain" description="Plasmid pRiA4b Orf3-like" evidence="1">
    <location>
        <begin position="4"/>
        <end position="149"/>
    </location>
</feature>
<evidence type="ECO:0000313" key="2">
    <source>
        <dbReference type="EMBL" id="CEM61806.1"/>
    </source>
</evidence>
<dbReference type="AlphaFoldDB" id="A0A0B7GYQ6"/>
<dbReference type="PANTHER" id="PTHR41878:SF1">
    <property type="entry name" value="TNPR PROTEIN"/>
    <property type="match status" value="1"/>
</dbReference>
<dbReference type="InterPro" id="IPR012912">
    <property type="entry name" value="Plasmid_pRiA4b_Orf3-like"/>
</dbReference>
<evidence type="ECO:0000259" key="1">
    <source>
        <dbReference type="Pfam" id="PF07929"/>
    </source>
</evidence>
<name>A0A0B7GYQ6_TREPH</name>
<organism evidence="2 3">
    <name type="scientific">Treponema phagedenis</name>
    <dbReference type="NCBI Taxonomy" id="162"/>
    <lineage>
        <taxon>Bacteria</taxon>
        <taxon>Pseudomonadati</taxon>
        <taxon>Spirochaetota</taxon>
        <taxon>Spirochaetia</taxon>
        <taxon>Spirochaetales</taxon>
        <taxon>Treponemataceae</taxon>
        <taxon>Treponema</taxon>
    </lineage>
</organism>
<gene>
    <name evidence="2" type="ORF">TPHV1_210039</name>
</gene>
<accession>A0A0B7GYQ6</accession>
<evidence type="ECO:0000313" key="3">
    <source>
        <dbReference type="Proteomes" id="UP000042527"/>
    </source>
</evidence>
<dbReference type="EMBL" id="CDNC01000014">
    <property type="protein sequence ID" value="CEM61806.1"/>
    <property type="molecule type" value="Genomic_DNA"/>
</dbReference>
<dbReference type="Gene3D" id="3.10.290.30">
    <property type="entry name" value="MM3350-like"/>
    <property type="match status" value="1"/>
</dbReference>
<dbReference type="InterPro" id="IPR024047">
    <property type="entry name" value="MM3350-like_sf"/>
</dbReference>
<dbReference type="SUPFAM" id="SSF159941">
    <property type="entry name" value="MM3350-like"/>
    <property type="match status" value="1"/>
</dbReference>
<reference evidence="3" key="1">
    <citation type="submission" date="2015-01" db="EMBL/GenBank/DDBJ databases">
        <authorList>
            <person name="Manzoor Shahid"/>
            <person name="Zubair Saima"/>
        </authorList>
    </citation>
    <scope>NUCLEOTIDE SEQUENCE [LARGE SCALE GENOMIC DNA]</scope>
    <source>
        <strain evidence="3">V1</strain>
    </source>
</reference>
<sequence length="216" mass="24692">MTYVYTFKVQLVEFEDKIWRDIEITSASSVAKLAYSIIAAFGGDGSHLFGIRHNNNRYEFMPEDDFQFSSDPLIDSVKTKLSKLKLTVGDTLMMAYDYGAGWEFSIELISATEMNPHKGRLYPRVTAGAGNGIIENSFPSQLEELMEHTDKTGKTLHLYSEYGGEMIEEIDEAADPDDVFEIEWDYREFDLEDLSIFFQDLVQRTQHAYESGLSNK</sequence>
<keyword evidence="3" id="KW-1185">Reference proteome</keyword>
<dbReference type="PANTHER" id="PTHR41878">
    <property type="entry name" value="LEXA REPRESSOR-RELATED"/>
    <property type="match status" value="1"/>
</dbReference>
<dbReference type="GeneID" id="57754613"/>
<protein>
    <recommendedName>
        <fullName evidence="1">Plasmid pRiA4b Orf3-like domain-containing protein</fullName>
    </recommendedName>
</protein>
<proteinExistence type="predicted"/>
<dbReference type="RefSeq" id="WP_044634630.1">
    <property type="nucleotide sequence ID" value="NZ_CDNC01000014.1"/>
</dbReference>
<dbReference type="Pfam" id="PF07929">
    <property type="entry name" value="PRiA4_ORF3"/>
    <property type="match status" value="1"/>
</dbReference>
<dbReference type="OrthoDB" id="9801392at2"/>
<dbReference type="Proteomes" id="UP000042527">
    <property type="component" value="Unassembled WGS sequence"/>
</dbReference>